<gene>
    <name evidence="1" type="ORF">ULLIRAPTOR_43</name>
</gene>
<sequence length="94" mass="10470">MITIPMKLSALQAGLVPWLASRRKELQGVVVSHNPPGVQFASEKQIKLFSACIAWDYQVDALLMAFISGKVGKVKYENLIGETNEMIDRLKIPK</sequence>
<accession>A0AC61TP41</accession>
<evidence type="ECO:0000313" key="2">
    <source>
        <dbReference type="Proteomes" id="UP000827379"/>
    </source>
</evidence>
<organism evidence="1 2">
    <name type="scientific">Serratia phage vB_SmaS_Ulliraptor</name>
    <dbReference type="NCBI Taxonomy" id="2902694"/>
    <lineage>
        <taxon>Viruses</taxon>
        <taxon>Duplodnaviria</taxon>
        <taxon>Heunggongvirae</taxon>
        <taxon>Uroviricota</taxon>
        <taxon>Caudoviricetes</taxon>
        <taxon>Bonzeevirus</taxon>
        <taxon>Bonzeevirus ulliraptor</taxon>
    </lineage>
</organism>
<proteinExistence type="predicted"/>
<protein>
    <submittedName>
        <fullName evidence="1">Uncharacterized protein</fullName>
    </submittedName>
</protein>
<name>A0AC61TP41_9CAUD</name>
<keyword evidence="2" id="KW-1185">Reference proteome</keyword>
<dbReference type="Proteomes" id="UP000827379">
    <property type="component" value="Segment"/>
</dbReference>
<dbReference type="EMBL" id="OL539442">
    <property type="protein sequence ID" value="UGO52035.1"/>
    <property type="molecule type" value="Genomic_DNA"/>
</dbReference>
<reference evidence="1" key="1">
    <citation type="submission" date="2021-10" db="EMBL/GenBank/DDBJ databases">
        <authorList>
            <person name="Ayers H.X."/>
            <person name="Arens D.A."/>
            <person name="Thompson D.W."/>
            <person name="Stewart J."/>
            <person name="Casjens S.R."/>
            <person name="Grose J.H."/>
        </authorList>
    </citation>
    <scope>NUCLEOTIDE SEQUENCE</scope>
</reference>
<evidence type="ECO:0000313" key="1">
    <source>
        <dbReference type="EMBL" id="UGO52035.1"/>
    </source>
</evidence>